<reference evidence="2" key="1">
    <citation type="submission" date="2021-03" db="EMBL/GenBank/DDBJ databases">
        <title>Leucobacter chromiisoli sp. nov., isolated from chromium-containing soil of chemical plant.</title>
        <authorList>
            <person name="Xu Z."/>
        </authorList>
    </citation>
    <scope>NUCLEOTIDE SEQUENCE</scope>
    <source>
        <strain evidence="2">A2</strain>
    </source>
</reference>
<feature type="region of interest" description="Disordered" evidence="1">
    <location>
        <begin position="111"/>
        <end position="130"/>
    </location>
</feature>
<protein>
    <submittedName>
        <fullName evidence="2">Uncharacterized protein</fullName>
    </submittedName>
</protein>
<proteinExistence type="predicted"/>
<gene>
    <name evidence="2" type="ORF">J4H91_14930</name>
</gene>
<sequence>MTEPTDQAMAEDIETAIRAIPGVASIFRTGGIISKVVDAGAQLLGAQPNEAPLVRWEHTPDGPRAEAAIGVLAAAGAAETSRRVHAAITALCADRGCAPVEIHLTVVHIDESSELSRSDESRMGTHPKAD</sequence>
<dbReference type="RefSeq" id="WP_208047047.1">
    <property type="nucleotide sequence ID" value="NZ_JAGDYL010000044.1"/>
</dbReference>
<dbReference type="Proteomes" id="UP000664398">
    <property type="component" value="Unassembled WGS sequence"/>
</dbReference>
<name>A0A939M427_9MICO</name>
<comment type="caution">
    <text evidence="2">The sequence shown here is derived from an EMBL/GenBank/DDBJ whole genome shotgun (WGS) entry which is preliminary data.</text>
</comment>
<keyword evidence="3" id="KW-1185">Reference proteome</keyword>
<evidence type="ECO:0000256" key="1">
    <source>
        <dbReference type="SAM" id="MobiDB-lite"/>
    </source>
</evidence>
<evidence type="ECO:0000313" key="2">
    <source>
        <dbReference type="EMBL" id="MBO1806595.1"/>
    </source>
</evidence>
<accession>A0A939M427</accession>
<organism evidence="2 3">
    <name type="scientific">Leucobacter ruminantium</name>
    <dbReference type="NCBI Taxonomy" id="1289170"/>
    <lineage>
        <taxon>Bacteria</taxon>
        <taxon>Bacillati</taxon>
        <taxon>Actinomycetota</taxon>
        <taxon>Actinomycetes</taxon>
        <taxon>Micrococcales</taxon>
        <taxon>Microbacteriaceae</taxon>
        <taxon>Leucobacter</taxon>
    </lineage>
</organism>
<evidence type="ECO:0000313" key="3">
    <source>
        <dbReference type="Proteomes" id="UP000664398"/>
    </source>
</evidence>
<dbReference type="EMBL" id="JAGDYL010000044">
    <property type="protein sequence ID" value="MBO1806595.1"/>
    <property type="molecule type" value="Genomic_DNA"/>
</dbReference>
<dbReference type="AlphaFoldDB" id="A0A939M427"/>